<proteinExistence type="inferred from homology"/>
<dbReference type="OrthoDB" id="214012at2157"/>
<dbReference type="PANTHER" id="PTHR30151:SF20">
    <property type="entry name" value="ABC TRANSPORTER PERMEASE PROTEIN HI_0355-RELATED"/>
    <property type="match status" value="1"/>
</dbReference>
<evidence type="ECO:0000256" key="5">
    <source>
        <dbReference type="ARBA" id="ARBA00022989"/>
    </source>
</evidence>
<keyword evidence="5 7" id="KW-1133">Transmembrane helix</keyword>
<dbReference type="RefSeq" id="WP_092633709.1">
    <property type="nucleotide sequence ID" value="NZ_FNQT01000002.1"/>
</dbReference>
<dbReference type="AlphaFoldDB" id="A0A1H3Y3G5"/>
<feature type="transmembrane region" description="Helical" evidence="7">
    <location>
        <begin position="125"/>
        <end position="144"/>
    </location>
</feature>
<dbReference type="GO" id="GO:0055085">
    <property type="term" value="P:transmembrane transport"/>
    <property type="evidence" value="ECO:0007669"/>
    <property type="project" value="InterPro"/>
</dbReference>
<evidence type="ECO:0000256" key="1">
    <source>
        <dbReference type="ARBA" id="ARBA00004651"/>
    </source>
</evidence>
<feature type="domain" description="ABC transmembrane type-1" evidence="8">
    <location>
        <begin position="59"/>
        <end position="237"/>
    </location>
</feature>
<evidence type="ECO:0000259" key="8">
    <source>
        <dbReference type="PROSITE" id="PS50928"/>
    </source>
</evidence>
<keyword evidence="2 7" id="KW-0813">Transport</keyword>
<feature type="transmembrane region" description="Helical" evidence="7">
    <location>
        <begin position="12"/>
        <end position="33"/>
    </location>
</feature>
<evidence type="ECO:0000256" key="3">
    <source>
        <dbReference type="ARBA" id="ARBA00022475"/>
    </source>
</evidence>
<dbReference type="EMBL" id="FNQT01000002">
    <property type="protein sequence ID" value="SEA05384.1"/>
    <property type="molecule type" value="Genomic_DNA"/>
</dbReference>
<sequence length="249" mass="25879">MTVARRAPSVVLPLAALVVAVGVWWALTVALAIPPFLLPSPAAVVARLAGNPDLYLTNAVATLRKVLVGGAAGITAGFTLALVVWAVPVLERAVYPYLVALRVLPKIAVAPIFLIYFGVGFDTAVVFVALIVFFPIVVGTAAGLDRTPDSHLDLLQSVDAGAVQTFLAVRLPHALPDVFAGVKQSVTLAVVGAVVAEWILANDGLGSLILAASENVQVDVMLAALTVLLAIGLCLYGGVALCYRRVAWQ</sequence>
<evidence type="ECO:0000313" key="10">
    <source>
        <dbReference type="Proteomes" id="UP000236755"/>
    </source>
</evidence>
<dbReference type="InterPro" id="IPR035906">
    <property type="entry name" value="MetI-like_sf"/>
</dbReference>
<dbReference type="PROSITE" id="PS50928">
    <property type="entry name" value="ABC_TM1"/>
    <property type="match status" value="1"/>
</dbReference>
<accession>A0A1H3Y3G5</accession>
<keyword evidence="3" id="KW-1003">Cell membrane</keyword>
<feature type="transmembrane region" description="Helical" evidence="7">
    <location>
        <begin position="220"/>
        <end position="243"/>
    </location>
</feature>
<dbReference type="Gene3D" id="1.10.3720.10">
    <property type="entry name" value="MetI-like"/>
    <property type="match status" value="1"/>
</dbReference>
<dbReference type="Pfam" id="PF00528">
    <property type="entry name" value="BPD_transp_1"/>
    <property type="match status" value="1"/>
</dbReference>
<feature type="transmembrane region" description="Helical" evidence="7">
    <location>
        <begin position="99"/>
        <end position="119"/>
    </location>
</feature>
<comment type="similarity">
    <text evidence="7">Belongs to the binding-protein-dependent transport system permease family.</text>
</comment>
<organism evidence="9 10">
    <name type="scientific">Haloplanus vescus</name>
    <dbReference type="NCBI Taxonomy" id="555874"/>
    <lineage>
        <taxon>Archaea</taxon>
        <taxon>Methanobacteriati</taxon>
        <taxon>Methanobacteriota</taxon>
        <taxon>Stenosarchaea group</taxon>
        <taxon>Halobacteria</taxon>
        <taxon>Halobacteriales</taxon>
        <taxon>Haloferacaceae</taxon>
        <taxon>Haloplanus</taxon>
    </lineage>
</organism>
<evidence type="ECO:0000256" key="4">
    <source>
        <dbReference type="ARBA" id="ARBA00022692"/>
    </source>
</evidence>
<keyword evidence="6 7" id="KW-0472">Membrane</keyword>
<keyword evidence="4 7" id="KW-0812">Transmembrane</keyword>
<reference evidence="9 10" key="1">
    <citation type="submission" date="2016-10" db="EMBL/GenBank/DDBJ databases">
        <authorList>
            <person name="de Groot N.N."/>
        </authorList>
    </citation>
    <scope>NUCLEOTIDE SEQUENCE [LARGE SCALE GENOMIC DNA]</scope>
    <source>
        <strain evidence="9 10">CGMCC 1.8712</strain>
    </source>
</reference>
<evidence type="ECO:0000256" key="7">
    <source>
        <dbReference type="RuleBase" id="RU363032"/>
    </source>
</evidence>
<dbReference type="InterPro" id="IPR000515">
    <property type="entry name" value="MetI-like"/>
</dbReference>
<protein>
    <submittedName>
        <fullName evidence="9">NitT/TauT family transport system permease protein</fullName>
    </submittedName>
</protein>
<dbReference type="Proteomes" id="UP000236755">
    <property type="component" value="Unassembled WGS sequence"/>
</dbReference>
<keyword evidence="10" id="KW-1185">Reference proteome</keyword>
<dbReference type="STRING" id="555874.SAMN04488065_1601"/>
<name>A0A1H3Y3G5_9EURY</name>
<comment type="subcellular location">
    <subcellularLocation>
        <location evidence="1 7">Cell membrane</location>
        <topology evidence="1 7">Multi-pass membrane protein</topology>
    </subcellularLocation>
</comment>
<dbReference type="SUPFAM" id="SSF161098">
    <property type="entry name" value="MetI-like"/>
    <property type="match status" value="1"/>
</dbReference>
<dbReference type="PANTHER" id="PTHR30151">
    <property type="entry name" value="ALKANE SULFONATE ABC TRANSPORTER-RELATED, MEMBRANE SUBUNIT"/>
    <property type="match status" value="1"/>
</dbReference>
<gene>
    <name evidence="9" type="ORF">SAMN04488065_1601</name>
</gene>
<evidence type="ECO:0000313" key="9">
    <source>
        <dbReference type="EMBL" id="SEA05384.1"/>
    </source>
</evidence>
<evidence type="ECO:0000256" key="6">
    <source>
        <dbReference type="ARBA" id="ARBA00023136"/>
    </source>
</evidence>
<feature type="transmembrane region" description="Helical" evidence="7">
    <location>
        <begin position="66"/>
        <end position="87"/>
    </location>
</feature>
<evidence type="ECO:0000256" key="2">
    <source>
        <dbReference type="ARBA" id="ARBA00022448"/>
    </source>
</evidence>
<dbReference type="GO" id="GO:0005886">
    <property type="term" value="C:plasma membrane"/>
    <property type="evidence" value="ECO:0007669"/>
    <property type="project" value="UniProtKB-SubCell"/>
</dbReference>